<accession>A0ABR3W3Z5</accession>
<evidence type="ECO:0000256" key="2">
    <source>
        <dbReference type="ARBA" id="ARBA00023002"/>
    </source>
</evidence>
<dbReference type="Proteomes" id="UP001583177">
    <property type="component" value="Unassembled WGS sequence"/>
</dbReference>
<sequence>MSNLNGLPNVTMLKLDVVKPDDIKAAAETVTKQTGGTLDYLINNAGRNHFMPILDEDLDSVRSLFEVNFYGPLAITQAFAPLIIKAKGMIVYITSISGYVNVPFMGIYAASKRSLELAAETLRLELAPFGVDVLEIVTGAVKSRGQTYFGDFKLPEASLYKSIEDIIASRAQGNDQLPRMETAEYAAAVVDQITSRTTGRFWYGNNAESTRMSTTATAVPQSAMDAGMSYGCGLDALK</sequence>
<organism evidence="4 5">
    <name type="scientific">Diaporthe australafricana</name>
    <dbReference type="NCBI Taxonomy" id="127596"/>
    <lineage>
        <taxon>Eukaryota</taxon>
        <taxon>Fungi</taxon>
        <taxon>Dikarya</taxon>
        <taxon>Ascomycota</taxon>
        <taxon>Pezizomycotina</taxon>
        <taxon>Sordariomycetes</taxon>
        <taxon>Sordariomycetidae</taxon>
        <taxon>Diaporthales</taxon>
        <taxon>Diaporthaceae</taxon>
        <taxon>Diaporthe</taxon>
    </lineage>
</organism>
<evidence type="ECO:0000313" key="5">
    <source>
        <dbReference type="Proteomes" id="UP001583177"/>
    </source>
</evidence>
<reference evidence="4 5" key="1">
    <citation type="journal article" date="2024" name="IMA Fungus">
        <title>IMA Genome - F19 : A genome assembly and annotation guide to empower mycologists, including annotated draft genome sequences of Ceratocystis pirilliformis, Diaporthe australafricana, Fusarium ophioides, Paecilomyces lecythidis, and Sporothrix stenoceras.</title>
        <authorList>
            <person name="Aylward J."/>
            <person name="Wilson A.M."/>
            <person name="Visagie C.M."/>
            <person name="Spraker J."/>
            <person name="Barnes I."/>
            <person name="Buitendag C."/>
            <person name="Ceriani C."/>
            <person name="Del Mar Angel L."/>
            <person name="du Plessis D."/>
            <person name="Fuchs T."/>
            <person name="Gasser K."/>
            <person name="Kramer D."/>
            <person name="Li W."/>
            <person name="Munsamy K."/>
            <person name="Piso A."/>
            <person name="Price J.L."/>
            <person name="Sonnekus B."/>
            <person name="Thomas C."/>
            <person name="van der Nest A."/>
            <person name="van Dijk A."/>
            <person name="van Heerden A."/>
            <person name="van Vuuren N."/>
            <person name="Yilmaz N."/>
            <person name="Duong T.A."/>
            <person name="van der Merwe N.A."/>
            <person name="Wingfield M.J."/>
            <person name="Wingfield B.D."/>
        </authorList>
    </citation>
    <scope>NUCLEOTIDE SEQUENCE [LARGE SCALE GENOMIC DNA]</scope>
    <source>
        <strain evidence="4 5">CMW 18300</strain>
    </source>
</reference>
<protein>
    <submittedName>
        <fullName evidence="4">Uncharacterized protein</fullName>
    </submittedName>
</protein>
<comment type="caution">
    <text evidence="4">The sequence shown here is derived from an EMBL/GenBank/DDBJ whole genome shotgun (WGS) entry which is preliminary data.</text>
</comment>
<dbReference type="Gene3D" id="3.40.50.720">
    <property type="entry name" value="NAD(P)-binding Rossmann-like Domain"/>
    <property type="match status" value="1"/>
</dbReference>
<dbReference type="PANTHER" id="PTHR44169">
    <property type="entry name" value="NADPH-DEPENDENT 1-ACYLDIHYDROXYACETONE PHOSPHATE REDUCTASE"/>
    <property type="match status" value="1"/>
</dbReference>
<gene>
    <name evidence="4" type="ORF">Daus18300_012076</name>
</gene>
<dbReference type="EMBL" id="JAWRVE010000157">
    <property type="protein sequence ID" value="KAL1852745.1"/>
    <property type="molecule type" value="Genomic_DNA"/>
</dbReference>
<dbReference type="PRINTS" id="PR00080">
    <property type="entry name" value="SDRFAMILY"/>
</dbReference>
<dbReference type="SUPFAM" id="SSF51735">
    <property type="entry name" value="NAD(P)-binding Rossmann-fold domains"/>
    <property type="match status" value="1"/>
</dbReference>
<evidence type="ECO:0000256" key="3">
    <source>
        <dbReference type="RuleBase" id="RU000363"/>
    </source>
</evidence>
<dbReference type="Pfam" id="PF00106">
    <property type="entry name" value="adh_short"/>
    <property type="match status" value="1"/>
</dbReference>
<dbReference type="InterPro" id="IPR036291">
    <property type="entry name" value="NAD(P)-bd_dom_sf"/>
</dbReference>
<evidence type="ECO:0000313" key="4">
    <source>
        <dbReference type="EMBL" id="KAL1852745.1"/>
    </source>
</evidence>
<dbReference type="InterPro" id="IPR002347">
    <property type="entry name" value="SDR_fam"/>
</dbReference>
<dbReference type="PRINTS" id="PR00081">
    <property type="entry name" value="GDHRDH"/>
</dbReference>
<keyword evidence="2" id="KW-0560">Oxidoreductase</keyword>
<dbReference type="PANTHER" id="PTHR44169:SF6">
    <property type="entry name" value="NADPH-DEPENDENT 1-ACYLDIHYDROXYACETONE PHOSPHATE REDUCTASE"/>
    <property type="match status" value="1"/>
</dbReference>
<evidence type="ECO:0000256" key="1">
    <source>
        <dbReference type="ARBA" id="ARBA00006484"/>
    </source>
</evidence>
<proteinExistence type="inferred from homology"/>
<comment type="similarity">
    <text evidence="1 3">Belongs to the short-chain dehydrogenases/reductases (SDR) family.</text>
</comment>
<name>A0ABR3W3Z5_9PEZI</name>
<keyword evidence="5" id="KW-1185">Reference proteome</keyword>